<organism evidence="2 3">
    <name type="scientific">Cudoniella acicularis</name>
    <dbReference type="NCBI Taxonomy" id="354080"/>
    <lineage>
        <taxon>Eukaryota</taxon>
        <taxon>Fungi</taxon>
        <taxon>Dikarya</taxon>
        <taxon>Ascomycota</taxon>
        <taxon>Pezizomycotina</taxon>
        <taxon>Leotiomycetes</taxon>
        <taxon>Helotiales</taxon>
        <taxon>Tricladiaceae</taxon>
        <taxon>Cudoniella</taxon>
    </lineage>
</organism>
<sequence>MRSAHFSLPAPHQIAFESPPPNPPQREKAMATNQGLKFELLHHILTQLKEKSLLNKRNINYERIGQEMQITQRATREQFMKLLAEIESGVLWGGVPAIPRVRAPPRPRRAAAAARKPRVKEDAEIKAEIKEEDSEKGAKKASKRKKRVRFIKKEEENSDGKISDGDGSQTLNGDEDIARRPRKFVRFEDGSRLEVLEQGEGNEPVMSGGLGEFDIAIDREGERGFVDSVGVDVAAPKIKIEKCSDDEVVGVGFIGPKIKIERCCDSEGEGFYLGAGGKDALIQEWLGRVDDAGTGGVYLKDEEGLRAGAYIKVEEDDECEA</sequence>
<accession>A0A8H4RMC5</accession>
<dbReference type="EMBL" id="JAAMPI010000506">
    <property type="protein sequence ID" value="KAF4630832.1"/>
    <property type="molecule type" value="Genomic_DNA"/>
</dbReference>
<evidence type="ECO:0000313" key="2">
    <source>
        <dbReference type="EMBL" id="KAF4630832.1"/>
    </source>
</evidence>
<feature type="compositionally biased region" description="Basic residues" evidence="1">
    <location>
        <begin position="139"/>
        <end position="150"/>
    </location>
</feature>
<keyword evidence="3" id="KW-1185">Reference proteome</keyword>
<feature type="compositionally biased region" description="Basic and acidic residues" evidence="1">
    <location>
        <begin position="129"/>
        <end position="138"/>
    </location>
</feature>
<name>A0A8H4RMC5_9HELO</name>
<proteinExistence type="predicted"/>
<gene>
    <name evidence="2" type="ORF">G7Y89_g7306</name>
</gene>
<evidence type="ECO:0000313" key="3">
    <source>
        <dbReference type="Proteomes" id="UP000566819"/>
    </source>
</evidence>
<feature type="region of interest" description="Disordered" evidence="1">
    <location>
        <begin position="129"/>
        <end position="175"/>
    </location>
</feature>
<feature type="compositionally biased region" description="Basic and acidic residues" evidence="1">
    <location>
        <begin position="151"/>
        <end position="164"/>
    </location>
</feature>
<comment type="caution">
    <text evidence="2">The sequence shown here is derived from an EMBL/GenBank/DDBJ whole genome shotgun (WGS) entry which is preliminary data.</text>
</comment>
<protein>
    <submittedName>
        <fullName evidence="2">Uncharacterized protein</fullName>
    </submittedName>
</protein>
<reference evidence="2 3" key="1">
    <citation type="submission" date="2020-03" db="EMBL/GenBank/DDBJ databases">
        <title>Draft Genome Sequence of Cudoniella acicularis.</title>
        <authorList>
            <person name="Buettner E."/>
            <person name="Kellner H."/>
        </authorList>
    </citation>
    <scope>NUCLEOTIDE SEQUENCE [LARGE SCALE GENOMIC DNA]</scope>
    <source>
        <strain evidence="2 3">DSM 108380</strain>
    </source>
</reference>
<dbReference type="Proteomes" id="UP000566819">
    <property type="component" value="Unassembled WGS sequence"/>
</dbReference>
<feature type="region of interest" description="Disordered" evidence="1">
    <location>
        <begin position="1"/>
        <end position="28"/>
    </location>
</feature>
<dbReference type="AlphaFoldDB" id="A0A8H4RMC5"/>
<evidence type="ECO:0000256" key="1">
    <source>
        <dbReference type="SAM" id="MobiDB-lite"/>
    </source>
</evidence>